<evidence type="ECO:0000313" key="2">
    <source>
        <dbReference type="Proteomes" id="UP000233256"/>
    </source>
</evidence>
<name>A0A2N1PUH8_9BACT</name>
<sequence>MDGNQKQIITPADVQDYVSSLESMTLKLSDMLGRGLRLSIELRDAIPGGSAADIRCISEKIGGVSDSIEALQFERMQIVKSLCRLAGLSEPADLPEVPDAMNALCSMMPEGLELPDMMPEKSLVADLRQVGKCCGEMMSDSLQTINCTLGLISSSGTRASLYDARGRTSSQTLAGINVMDRRV</sequence>
<dbReference type="AlphaFoldDB" id="A0A2N1PUH8"/>
<dbReference type="EMBL" id="PGXC01000001">
    <property type="protein sequence ID" value="PKK92004.1"/>
    <property type="molecule type" value="Genomic_DNA"/>
</dbReference>
<dbReference type="Proteomes" id="UP000233256">
    <property type="component" value="Unassembled WGS sequence"/>
</dbReference>
<comment type="caution">
    <text evidence="1">The sequence shown here is derived from an EMBL/GenBank/DDBJ whole genome shotgun (WGS) entry which is preliminary data.</text>
</comment>
<organism evidence="1 2">
    <name type="scientific">Candidatus Wallbacteria bacterium HGW-Wallbacteria-1</name>
    <dbReference type="NCBI Taxonomy" id="2013854"/>
    <lineage>
        <taxon>Bacteria</taxon>
        <taxon>Candidatus Walliibacteriota</taxon>
    </lineage>
</organism>
<evidence type="ECO:0000313" key="1">
    <source>
        <dbReference type="EMBL" id="PKK92004.1"/>
    </source>
</evidence>
<protein>
    <recommendedName>
        <fullName evidence="3">Flagellar protein FlgN</fullName>
    </recommendedName>
</protein>
<gene>
    <name evidence="1" type="ORF">CVV64_00895</name>
</gene>
<proteinExistence type="predicted"/>
<reference evidence="1 2" key="1">
    <citation type="journal article" date="2017" name="ISME J.">
        <title>Potential for microbial H2 and metal transformations associated with novel bacteria and archaea in deep terrestrial subsurface sediments.</title>
        <authorList>
            <person name="Hernsdorf A.W."/>
            <person name="Amano Y."/>
            <person name="Miyakawa K."/>
            <person name="Ise K."/>
            <person name="Suzuki Y."/>
            <person name="Anantharaman K."/>
            <person name="Probst A."/>
            <person name="Burstein D."/>
            <person name="Thomas B.C."/>
            <person name="Banfield J.F."/>
        </authorList>
    </citation>
    <scope>NUCLEOTIDE SEQUENCE [LARGE SCALE GENOMIC DNA]</scope>
    <source>
        <strain evidence="1">HGW-Wallbacteria-1</strain>
    </source>
</reference>
<evidence type="ECO:0008006" key="3">
    <source>
        <dbReference type="Google" id="ProtNLM"/>
    </source>
</evidence>
<accession>A0A2N1PUH8</accession>